<dbReference type="PROSITE" id="PS50053">
    <property type="entry name" value="UBIQUITIN_2"/>
    <property type="match status" value="1"/>
</dbReference>
<proteinExistence type="inferred from homology"/>
<dbReference type="GO" id="GO:0006511">
    <property type="term" value="P:ubiquitin-dependent protein catabolic process"/>
    <property type="evidence" value="ECO:0007669"/>
    <property type="project" value="InterPro"/>
</dbReference>
<dbReference type="CDD" id="cd17055">
    <property type="entry name" value="Ubl_AtNPL4_like"/>
    <property type="match status" value="1"/>
</dbReference>
<dbReference type="GO" id="GO:0005634">
    <property type="term" value="C:nucleus"/>
    <property type="evidence" value="ECO:0007669"/>
    <property type="project" value="TreeGrafter"/>
</dbReference>
<dbReference type="InterPro" id="IPR024682">
    <property type="entry name" value="Npl4_Ub-like_dom"/>
</dbReference>
<organism evidence="4 5">
    <name type="scientific">Cymbomonas tetramitiformis</name>
    <dbReference type="NCBI Taxonomy" id="36881"/>
    <lineage>
        <taxon>Eukaryota</taxon>
        <taxon>Viridiplantae</taxon>
        <taxon>Chlorophyta</taxon>
        <taxon>Pyramimonadophyceae</taxon>
        <taxon>Pyramimonadales</taxon>
        <taxon>Pyramimonadaceae</taxon>
        <taxon>Cymbomonas</taxon>
    </lineage>
</organism>
<evidence type="ECO:0000313" key="5">
    <source>
        <dbReference type="Proteomes" id="UP001190700"/>
    </source>
</evidence>
<sequence length="417" mass="47192">MIIRLRTRDGTERMTVPDSATIGDLKQKIQEDLKIPPQDQTLSLQQHLLMSKNPDAFTDMLETSRSLRALGVENGQLVYLKYSVERATTAPPKKEERAFGAHMTMNQLILKQMRIEPQEKPHCVSCSFDSNAANIFQSYVRDTLAFSIQRTAFLYGECSEEGEVKVHFIYEPPQEATESSFMLMRNDTEEKSVDFIASVMGWKRVGLAFSHNDPERDWRANEDQIRLMAEMQAEGGEHFVTAMVSSMENEDGEQEIHFEAFQLSDQATKLYSDGWFLEAGAAPQLAAGQSEPEGEPERKPGFTYLNKDVVVAGRDVREVDSDFLLVVVAITNHEGPLMCEFPVENRLISQQPDDLKQHLQRNSRLSFTEKLADFHLLLYLSKHLDSTDMALLVDAVQSKGMIQDGYRMIIEAIAGIS</sequence>
<dbReference type="InterPro" id="IPR029071">
    <property type="entry name" value="Ubiquitin-like_domsf"/>
</dbReference>
<dbReference type="GO" id="GO:0031625">
    <property type="term" value="F:ubiquitin protein ligase binding"/>
    <property type="evidence" value="ECO:0007669"/>
    <property type="project" value="TreeGrafter"/>
</dbReference>
<comment type="similarity">
    <text evidence="1">Belongs to the NPL4 family.</text>
</comment>
<reference evidence="4 5" key="1">
    <citation type="journal article" date="2015" name="Genome Biol. Evol.">
        <title>Comparative Genomics of a Bacterivorous Green Alga Reveals Evolutionary Causalities and Consequences of Phago-Mixotrophic Mode of Nutrition.</title>
        <authorList>
            <person name="Burns J.A."/>
            <person name="Paasch A."/>
            <person name="Narechania A."/>
            <person name="Kim E."/>
        </authorList>
    </citation>
    <scope>NUCLEOTIDE SEQUENCE [LARGE SCALE GENOMIC DNA]</scope>
    <source>
        <strain evidence="4 5">PLY_AMNH</strain>
    </source>
</reference>
<dbReference type="Pfam" id="PF11543">
    <property type="entry name" value="UN_NPL4"/>
    <property type="match status" value="1"/>
</dbReference>
<dbReference type="Gene3D" id="3.10.20.90">
    <property type="entry name" value="Phosphatidylinositol 3-kinase Catalytic Subunit, Chain A, domain 1"/>
    <property type="match status" value="1"/>
</dbReference>
<dbReference type="PANTHER" id="PTHR12710:SF0">
    <property type="entry name" value="NUCLEAR PROTEIN LOCALIZATION PROTEIN 4 HOMOLOG"/>
    <property type="match status" value="1"/>
</dbReference>
<comment type="caution">
    <text evidence="4">The sequence shown here is derived from an EMBL/GenBank/DDBJ whole genome shotgun (WGS) entry which is preliminary data.</text>
</comment>
<evidence type="ECO:0000259" key="3">
    <source>
        <dbReference type="PROSITE" id="PS50249"/>
    </source>
</evidence>
<evidence type="ECO:0000259" key="2">
    <source>
        <dbReference type="PROSITE" id="PS50053"/>
    </source>
</evidence>
<dbReference type="InterPro" id="IPR000626">
    <property type="entry name" value="Ubiquitin-like_dom"/>
</dbReference>
<dbReference type="Proteomes" id="UP001190700">
    <property type="component" value="Unassembled WGS sequence"/>
</dbReference>
<feature type="domain" description="MPN" evidence="3">
    <location>
        <begin position="125"/>
        <end position="263"/>
    </location>
</feature>
<keyword evidence="5" id="KW-1185">Reference proteome</keyword>
<feature type="domain" description="Ubiquitin-like" evidence="2">
    <location>
        <begin position="1"/>
        <end position="80"/>
    </location>
</feature>
<dbReference type="AlphaFoldDB" id="A0AAE0GCF7"/>
<protein>
    <submittedName>
        <fullName evidence="4">Uncharacterized protein</fullName>
    </submittedName>
</protein>
<dbReference type="InterPro" id="IPR037518">
    <property type="entry name" value="MPN"/>
</dbReference>
<dbReference type="CDD" id="cd08061">
    <property type="entry name" value="MPN_NPL4"/>
    <property type="match status" value="1"/>
</dbReference>
<dbReference type="Pfam" id="PF05021">
    <property type="entry name" value="NPL4"/>
    <property type="match status" value="2"/>
</dbReference>
<accession>A0AAE0GCF7</accession>
<dbReference type="PANTHER" id="PTHR12710">
    <property type="entry name" value="NUCLEAR PROTEIN LOCALIZATION 4"/>
    <property type="match status" value="1"/>
</dbReference>
<dbReference type="SUPFAM" id="SSF54236">
    <property type="entry name" value="Ubiquitin-like"/>
    <property type="match status" value="1"/>
</dbReference>
<evidence type="ECO:0000256" key="1">
    <source>
        <dbReference type="ARBA" id="ARBA00011025"/>
    </source>
</evidence>
<dbReference type="PROSITE" id="PS50249">
    <property type="entry name" value="MPN"/>
    <property type="match status" value="1"/>
</dbReference>
<dbReference type="InterPro" id="IPR016563">
    <property type="entry name" value="Npl4"/>
</dbReference>
<evidence type="ECO:0000313" key="4">
    <source>
        <dbReference type="EMBL" id="KAK3275542.1"/>
    </source>
</evidence>
<dbReference type="GO" id="GO:0043130">
    <property type="term" value="F:ubiquitin binding"/>
    <property type="evidence" value="ECO:0007669"/>
    <property type="project" value="TreeGrafter"/>
</dbReference>
<name>A0AAE0GCF7_9CHLO</name>
<gene>
    <name evidence="4" type="ORF">CYMTET_16331</name>
</gene>
<dbReference type="EMBL" id="LGRX02007166">
    <property type="protein sequence ID" value="KAK3275542.1"/>
    <property type="molecule type" value="Genomic_DNA"/>
</dbReference>
<dbReference type="InterPro" id="IPR007717">
    <property type="entry name" value="NPL4_C"/>
</dbReference>